<comment type="similarity">
    <text evidence="2 9">Belongs to the cytochrome P450 family.</text>
</comment>
<dbReference type="PANTHER" id="PTHR24279">
    <property type="entry name" value="CYTOCHROME P450"/>
    <property type="match status" value="1"/>
</dbReference>
<gene>
    <name evidence="10" type="ORF">BCR33DRAFT_711478</name>
</gene>
<dbReference type="PROSITE" id="PS00086">
    <property type="entry name" value="CYTOCHROME_P450"/>
    <property type="match status" value="1"/>
</dbReference>
<dbReference type="Gene3D" id="1.10.630.10">
    <property type="entry name" value="Cytochrome P450"/>
    <property type="match status" value="1"/>
</dbReference>
<dbReference type="STRING" id="329046.A0A1Y2D1E7"/>
<comment type="cofactor">
    <cofactor evidence="1 8">
        <name>heme</name>
        <dbReference type="ChEBI" id="CHEBI:30413"/>
    </cofactor>
</comment>
<evidence type="ECO:0000256" key="3">
    <source>
        <dbReference type="ARBA" id="ARBA00022617"/>
    </source>
</evidence>
<evidence type="ECO:0000256" key="2">
    <source>
        <dbReference type="ARBA" id="ARBA00010617"/>
    </source>
</evidence>
<keyword evidence="6 8" id="KW-0408">Iron</keyword>
<dbReference type="SUPFAM" id="SSF48264">
    <property type="entry name" value="Cytochrome P450"/>
    <property type="match status" value="1"/>
</dbReference>
<proteinExistence type="inferred from homology"/>
<dbReference type="PANTHER" id="PTHR24279:SF120">
    <property type="entry name" value="CYTOCHROME P450"/>
    <property type="match status" value="1"/>
</dbReference>
<evidence type="ECO:0000313" key="10">
    <source>
        <dbReference type="EMBL" id="ORY53123.1"/>
    </source>
</evidence>
<dbReference type="AlphaFoldDB" id="A0A1Y2D1E7"/>
<name>A0A1Y2D1E7_9FUNG</name>
<evidence type="ECO:0000256" key="9">
    <source>
        <dbReference type="RuleBase" id="RU000461"/>
    </source>
</evidence>
<reference evidence="10 11" key="1">
    <citation type="submission" date="2016-07" db="EMBL/GenBank/DDBJ databases">
        <title>Pervasive Adenine N6-methylation of Active Genes in Fungi.</title>
        <authorList>
            <consortium name="DOE Joint Genome Institute"/>
            <person name="Mondo S.J."/>
            <person name="Dannebaum R.O."/>
            <person name="Kuo R.C."/>
            <person name="Labutti K."/>
            <person name="Haridas S."/>
            <person name="Kuo A."/>
            <person name="Salamov A."/>
            <person name="Ahrendt S.R."/>
            <person name="Lipzen A."/>
            <person name="Sullivan W."/>
            <person name="Andreopoulos W.B."/>
            <person name="Clum A."/>
            <person name="Lindquist E."/>
            <person name="Daum C."/>
            <person name="Ramamoorthy G.K."/>
            <person name="Gryganskyi A."/>
            <person name="Culley D."/>
            <person name="Magnuson J.K."/>
            <person name="James T.Y."/>
            <person name="O'Malley M.A."/>
            <person name="Stajich J.E."/>
            <person name="Spatafora J.W."/>
            <person name="Visel A."/>
            <person name="Grigoriev I.V."/>
        </authorList>
    </citation>
    <scope>NUCLEOTIDE SEQUENCE [LARGE SCALE GENOMIC DNA]</scope>
    <source>
        <strain evidence="10 11">JEL800</strain>
    </source>
</reference>
<accession>A0A1Y2D1E7</accession>
<evidence type="ECO:0000313" key="11">
    <source>
        <dbReference type="Proteomes" id="UP000193642"/>
    </source>
</evidence>
<dbReference type="Proteomes" id="UP000193642">
    <property type="component" value="Unassembled WGS sequence"/>
</dbReference>
<protein>
    <submittedName>
        <fullName evidence="10">Cytochrome P450</fullName>
    </submittedName>
</protein>
<dbReference type="InterPro" id="IPR002401">
    <property type="entry name" value="Cyt_P450_E_grp-I"/>
</dbReference>
<evidence type="ECO:0000256" key="8">
    <source>
        <dbReference type="PIRSR" id="PIRSR602401-1"/>
    </source>
</evidence>
<evidence type="ECO:0000256" key="4">
    <source>
        <dbReference type="ARBA" id="ARBA00022723"/>
    </source>
</evidence>
<evidence type="ECO:0000256" key="1">
    <source>
        <dbReference type="ARBA" id="ARBA00001971"/>
    </source>
</evidence>
<keyword evidence="5 9" id="KW-0560">Oxidoreductase</keyword>
<keyword evidence="11" id="KW-1185">Reference proteome</keyword>
<sequence length="449" mass="50478">MPNLITTALSTLTVVLVTTLYFKTSIRRPPVAANGIPFLNHVLVFMKGQYFLGDMFQGLENENAVEGAVMGRRMYVVRGGENVRAVLGSSQLKMRGTGESSGGRLEKLRTLNTGLLFNSNVASWKQHRKLLVENIGRPRFIKSLIPKLNEYMNSLTPVLDELADTLDVIMDVIFSEERNAAYQYVKDTLGSNDGEYPECDTMITTIHKFMDAQKYFTSTPPFLFNYVKLKETRMHDASVDTFEKVITQRVHEKLESLQQEPQNTTNELDLASALLLDPSPEMTPDRVISVIKEAVFGGQDTSSNTLAFILYELSRNPSIADAVHAEIADLQGPITETNISRLKLVEAVIHETSRLYNVAPTAIRYLSEDDGFVFVLMCENHLRAGREEEVGPSGFGWNFAPFGYGVRKCPGESLALLEMKMVVAHLCKRYKFRLATDEPVKIKETFRRV</sequence>
<organism evidence="10 11">
    <name type="scientific">Rhizoclosmatium globosum</name>
    <dbReference type="NCBI Taxonomy" id="329046"/>
    <lineage>
        <taxon>Eukaryota</taxon>
        <taxon>Fungi</taxon>
        <taxon>Fungi incertae sedis</taxon>
        <taxon>Chytridiomycota</taxon>
        <taxon>Chytridiomycota incertae sedis</taxon>
        <taxon>Chytridiomycetes</taxon>
        <taxon>Chytridiales</taxon>
        <taxon>Chytriomycetaceae</taxon>
        <taxon>Rhizoclosmatium</taxon>
    </lineage>
</organism>
<dbReference type="GO" id="GO:0016705">
    <property type="term" value="F:oxidoreductase activity, acting on paired donors, with incorporation or reduction of molecular oxygen"/>
    <property type="evidence" value="ECO:0007669"/>
    <property type="project" value="InterPro"/>
</dbReference>
<keyword evidence="7 9" id="KW-0503">Monooxygenase</keyword>
<dbReference type="OrthoDB" id="1470350at2759"/>
<dbReference type="GO" id="GO:0004497">
    <property type="term" value="F:monooxygenase activity"/>
    <property type="evidence" value="ECO:0007669"/>
    <property type="project" value="UniProtKB-KW"/>
</dbReference>
<feature type="binding site" description="axial binding residue" evidence="8">
    <location>
        <position position="409"/>
    </location>
    <ligand>
        <name>heme</name>
        <dbReference type="ChEBI" id="CHEBI:30413"/>
    </ligand>
    <ligandPart>
        <name>Fe</name>
        <dbReference type="ChEBI" id="CHEBI:18248"/>
    </ligandPart>
</feature>
<dbReference type="PRINTS" id="PR00385">
    <property type="entry name" value="P450"/>
</dbReference>
<dbReference type="GO" id="GO:0020037">
    <property type="term" value="F:heme binding"/>
    <property type="evidence" value="ECO:0007669"/>
    <property type="project" value="InterPro"/>
</dbReference>
<evidence type="ECO:0000256" key="5">
    <source>
        <dbReference type="ARBA" id="ARBA00023002"/>
    </source>
</evidence>
<keyword evidence="4 8" id="KW-0479">Metal-binding</keyword>
<dbReference type="InterPro" id="IPR001128">
    <property type="entry name" value="Cyt_P450"/>
</dbReference>
<dbReference type="CDD" id="cd00302">
    <property type="entry name" value="cytochrome_P450"/>
    <property type="match status" value="1"/>
</dbReference>
<dbReference type="Pfam" id="PF00067">
    <property type="entry name" value="p450"/>
    <property type="match status" value="2"/>
</dbReference>
<comment type="caution">
    <text evidence="10">The sequence shown here is derived from an EMBL/GenBank/DDBJ whole genome shotgun (WGS) entry which is preliminary data.</text>
</comment>
<dbReference type="InterPro" id="IPR017972">
    <property type="entry name" value="Cyt_P450_CS"/>
</dbReference>
<dbReference type="InterPro" id="IPR050479">
    <property type="entry name" value="CYP11_CYP27_families"/>
</dbReference>
<dbReference type="InterPro" id="IPR036396">
    <property type="entry name" value="Cyt_P450_sf"/>
</dbReference>
<dbReference type="EMBL" id="MCGO01000002">
    <property type="protein sequence ID" value="ORY53123.1"/>
    <property type="molecule type" value="Genomic_DNA"/>
</dbReference>
<evidence type="ECO:0000256" key="7">
    <source>
        <dbReference type="ARBA" id="ARBA00023033"/>
    </source>
</evidence>
<dbReference type="GO" id="GO:0005506">
    <property type="term" value="F:iron ion binding"/>
    <property type="evidence" value="ECO:0007669"/>
    <property type="project" value="InterPro"/>
</dbReference>
<dbReference type="PRINTS" id="PR00463">
    <property type="entry name" value="EP450I"/>
</dbReference>
<evidence type="ECO:0000256" key="6">
    <source>
        <dbReference type="ARBA" id="ARBA00023004"/>
    </source>
</evidence>
<keyword evidence="3 8" id="KW-0349">Heme</keyword>